<sequence length="167" mass="18604">MSKSPIYAGRILIYSTPAALTQHIEWALNQNLGYQVEPNWVNQPLSPGAKATEVDFYSDQPVAAKIAKALISWRYLRFEITQKCKKNGDATLYRITPDLGLHQASLASNGDVVLNEHQVNKLIQNAPSQKRLQQDLEKALGNQWEIELEPYRLALAGGSAEIFSNIG</sequence>
<dbReference type="Proteomes" id="UP000217171">
    <property type="component" value="Chromosome"/>
</dbReference>
<name>A0A249K8N0_9ACTN</name>
<organism evidence="1 2">
    <name type="scientific">Candidatus Nanopelagicus hibericus</name>
    <dbReference type="NCBI Taxonomy" id="1884915"/>
    <lineage>
        <taxon>Bacteria</taxon>
        <taxon>Bacillati</taxon>
        <taxon>Actinomycetota</taxon>
        <taxon>Actinomycetes</taxon>
        <taxon>Candidatus Nanopelagicales</taxon>
        <taxon>Candidatus Nanopelagicaceae</taxon>
        <taxon>Candidatus Nanopelagicus</taxon>
    </lineage>
</organism>
<dbReference type="RefSeq" id="WP_095672156.1">
    <property type="nucleotide sequence ID" value="NZ_CP016771.1"/>
</dbReference>
<keyword evidence="2" id="KW-1185">Reference proteome</keyword>
<dbReference type="AlphaFoldDB" id="A0A249K8N0"/>
<accession>A0A249K8N0</accession>
<gene>
    <name evidence="1" type="ORF">B1s21160_01725</name>
</gene>
<evidence type="ECO:0000313" key="2">
    <source>
        <dbReference type="Proteomes" id="UP000217171"/>
    </source>
</evidence>
<reference evidence="1 2" key="1">
    <citation type="submission" date="2016-07" db="EMBL/GenBank/DDBJ databases">
        <title>High microdiversification within the ubiquitous acI lineage of Actinobacteria.</title>
        <authorList>
            <person name="Neuenschwander S.M."/>
            <person name="Salcher M."/>
            <person name="Ghai R."/>
            <person name="Pernthaler J."/>
        </authorList>
    </citation>
    <scope>NUCLEOTIDE SEQUENCE [LARGE SCALE GENOMIC DNA]</scope>
    <source>
        <strain evidence="1">MMS-21-160</strain>
    </source>
</reference>
<dbReference type="OrthoDB" id="3210860at2"/>
<dbReference type="EMBL" id="CP016771">
    <property type="protein sequence ID" value="ASY13075.1"/>
    <property type="molecule type" value="Genomic_DNA"/>
</dbReference>
<dbReference type="KEGG" id="nhi:B1s21160_01725"/>
<dbReference type="InterPro" id="IPR021491">
    <property type="entry name" value="DUF3145"/>
</dbReference>
<protein>
    <submittedName>
        <fullName evidence="1">DUF3145 domain-containing protein</fullName>
    </submittedName>
</protein>
<dbReference type="Pfam" id="PF11343">
    <property type="entry name" value="DUF3145"/>
    <property type="match status" value="1"/>
</dbReference>
<proteinExistence type="predicted"/>
<evidence type="ECO:0000313" key="1">
    <source>
        <dbReference type="EMBL" id="ASY13075.1"/>
    </source>
</evidence>